<keyword evidence="2" id="KW-1185">Reference proteome</keyword>
<name>A0A1J1II44_9DIPT</name>
<dbReference type="Proteomes" id="UP000183832">
    <property type="component" value="Unassembled WGS sequence"/>
</dbReference>
<protein>
    <submittedName>
        <fullName evidence="1">CLUMA_CG012547, isoform A</fullName>
    </submittedName>
</protein>
<evidence type="ECO:0000313" key="2">
    <source>
        <dbReference type="Proteomes" id="UP000183832"/>
    </source>
</evidence>
<evidence type="ECO:0000313" key="1">
    <source>
        <dbReference type="EMBL" id="CRK99204.1"/>
    </source>
</evidence>
<dbReference type="AlphaFoldDB" id="A0A1J1II44"/>
<organism evidence="1 2">
    <name type="scientific">Clunio marinus</name>
    <dbReference type="NCBI Taxonomy" id="568069"/>
    <lineage>
        <taxon>Eukaryota</taxon>
        <taxon>Metazoa</taxon>
        <taxon>Ecdysozoa</taxon>
        <taxon>Arthropoda</taxon>
        <taxon>Hexapoda</taxon>
        <taxon>Insecta</taxon>
        <taxon>Pterygota</taxon>
        <taxon>Neoptera</taxon>
        <taxon>Endopterygota</taxon>
        <taxon>Diptera</taxon>
        <taxon>Nematocera</taxon>
        <taxon>Chironomoidea</taxon>
        <taxon>Chironomidae</taxon>
        <taxon>Clunio</taxon>
    </lineage>
</organism>
<accession>A0A1J1II44</accession>
<sequence length="59" mass="6980">MVLGVTEQQNKKPTKYCMKKYESKYENSEKTKRRSKVELPLVATDTTYLNRDFESAFIL</sequence>
<dbReference type="EMBL" id="CVRI01000049">
    <property type="protein sequence ID" value="CRK99204.1"/>
    <property type="molecule type" value="Genomic_DNA"/>
</dbReference>
<reference evidence="1 2" key="1">
    <citation type="submission" date="2015-04" db="EMBL/GenBank/DDBJ databases">
        <authorList>
            <person name="Syromyatnikov M.Y."/>
            <person name="Popov V.N."/>
        </authorList>
    </citation>
    <scope>NUCLEOTIDE SEQUENCE [LARGE SCALE GENOMIC DNA]</scope>
</reference>
<gene>
    <name evidence="1" type="ORF">CLUMA_CG012547</name>
</gene>
<proteinExistence type="predicted"/>